<evidence type="ECO:0000313" key="5">
    <source>
        <dbReference type="Proteomes" id="UP000198897"/>
    </source>
</evidence>
<dbReference type="RefSeq" id="WP_089753174.1">
    <property type="nucleotide sequence ID" value="NZ_FOOG01000032.1"/>
</dbReference>
<accession>A0A1I2QK87</accession>
<dbReference type="Proteomes" id="UP000198897">
    <property type="component" value="Unassembled WGS sequence"/>
</dbReference>
<dbReference type="NCBIfam" id="TIGR00129">
    <property type="entry name" value="fdhD_narQ"/>
    <property type="match status" value="1"/>
</dbReference>
<dbReference type="GO" id="GO:0005737">
    <property type="term" value="C:cytoplasm"/>
    <property type="evidence" value="ECO:0007669"/>
    <property type="project" value="UniProtKB-SubCell"/>
</dbReference>
<organism evidence="4 5">
    <name type="scientific">Halobacillus alkaliphilus</name>
    <dbReference type="NCBI Taxonomy" id="396056"/>
    <lineage>
        <taxon>Bacteria</taxon>
        <taxon>Bacillati</taxon>
        <taxon>Bacillota</taxon>
        <taxon>Bacilli</taxon>
        <taxon>Bacillales</taxon>
        <taxon>Bacillaceae</taxon>
        <taxon>Halobacillus</taxon>
    </lineage>
</organism>
<dbReference type="GO" id="GO:0006777">
    <property type="term" value="P:Mo-molybdopterin cofactor biosynthetic process"/>
    <property type="evidence" value="ECO:0007669"/>
    <property type="project" value="UniProtKB-UniRule"/>
</dbReference>
<dbReference type="GO" id="GO:0097163">
    <property type="term" value="F:sulfur carrier activity"/>
    <property type="evidence" value="ECO:0007669"/>
    <property type="project" value="UniProtKB-UniRule"/>
</dbReference>
<dbReference type="AlphaFoldDB" id="A0A1I2QK87"/>
<dbReference type="Gene3D" id="3.10.20.10">
    <property type="match status" value="1"/>
</dbReference>
<keyword evidence="1 3" id="KW-0963">Cytoplasm</keyword>
<sequence length="275" mass="30739">MDKGTKKWNMVRVDGTASYDTTDIVAEEFPLTIMINGQEFATMVCTPDHLEELVIGFLATEGAIYTVKEIKQLSIDEERGFAYVETSRPIPVGENEQKRWIGSCCGKSRAFYFQNDAKTARTVMNHFSLSPESCMQLMESFHENAHTFQRTGGVHQAAIASDGEIEIQFSDIGRHNALDKLYGHVIKNGGRKKNHVIIFSGRISSEVLLKVSKMGIGCLLSKSAPTDLALQLAEDLNITAVGFIRGGRMNVYTHPERIELKENDEIVTSNREEFN</sequence>
<dbReference type="OrthoDB" id="9782042at2"/>
<evidence type="ECO:0000256" key="2">
    <source>
        <dbReference type="ARBA" id="ARBA00023150"/>
    </source>
</evidence>
<gene>
    <name evidence="3" type="primary">fdhD</name>
    <name evidence="4" type="ORF">SAMN05216353_13241</name>
</gene>
<reference evidence="5" key="1">
    <citation type="submission" date="2016-10" db="EMBL/GenBank/DDBJ databases">
        <authorList>
            <person name="Varghese N."/>
            <person name="Submissions S."/>
        </authorList>
    </citation>
    <scope>NUCLEOTIDE SEQUENCE [LARGE SCALE GENOMIC DNA]</scope>
    <source>
        <strain evidence="5">FP5</strain>
    </source>
</reference>
<dbReference type="GO" id="GO:0016783">
    <property type="term" value="F:sulfurtransferase activity"/>
    <property type="evidence" value="ECO:0007669"/>
    <property type="project" value="InterPro"/>
</dbReference>
<keyword evidence="5" id="KW-1185">Reference proteome</keyword>
<feature type="binding site" evidence="3">
    <location>
        <begin position="243"/>
        <end position="248"/>
    </location>
    <ligand>
        <name>Mo-bis(molybdopterin guanine dinucleotide)</name>
        <dbReference type="ChEBI" id="CHEBI:60539"/>
    </ligand>
</feature>
<dbReference type="InterPro" id="IPR016193">
    <property type="entry name" value="Cytidine_deaminase-like"/>
</dbReference>
<evidence type="ECO:0000313" key="4">
    <source>
        <dbReference type="EMBL" id="SFG29015.1"/>
    </source>
</evidence>
<dbReference type="HAMAP" id="MF_00187">
    <property type="entry name" value="FdhD"/>
    <property type="match status" value="1"/>
</dbReference>
<dbReference type="EMBL" id="FOOG01000032">
    <property type="protein sequence ID" value="SFG29015.1"/>
    <property type="molecule type" value="Genomic_DNA"/>
</dbReference>
<dbReference type="Gene3D" id="3.40.140.10">
    <property type="entry name" value="Cytidine Deaminase, domain 2"/>
    <property type="match status" value="1"/>
</dbReference>
<comment type="subcellular location">
    <subcellularLocation>
        <location evidence="3">Cytoplasm</location>
    </subcellularLocation>
</comment>
<keyword evidence="2 3" id="KW-0501">Molybdenum cofactor biosynthesis</keyword>
<dbReference type="PANTHER" id="PTHR30592:SF1">
    <property type="entry name" value="SULFUR CARRIER PROTEIN FDHD"/>
    <property type="match status" value="1"/>
</dbReference>
<dbReference type="InterPro" id="IPR003786">
    <property type="entry name" value="FdhD"/>
</dbReference>
<dbReference type="PANTHER" id="PTHR30592">
    <property type="entry name" value="FORMATE DEHYDROGENASE"/>
    <property type="match status" value="1"/>
</dbReference>
<name>A0A1I2QK87_9BACI</name>
<evidence type="ECO:0000256" key="1">
    <source>
        <dbReference type="ARBA" id="ARBA00022490"/>
    </source>
</evidence>
<dbReference type="Pfam" id="PF02634">
    <property type="entry name" value="FdhD-NarQ"/>
    <property type="match status" value="1"/>
</dbReference>
<evidence type="ECO:0000256" key="3">
    <source>
        <dbReference type="HAMAP-Rule" id="MF_00187"/>
    </source>
</evidence>
<proteinExistence type="inferred from homology"/>
<protein>
    <recommendedName>
        <fullName evidence="3">Sulfur carrier protein FdhD</fullName>
    </recommendedName>
</protein>
<comment type="function">
    <text evidence="3">Required for formate dehydrogenase (FDH) activity. Acts as a sulfur carrier protein that transfers sulfur from IscS to the molybdenum cofactor prior to its insertion into FDH.</text>
</comment>
<feature type="active site" description="Cysteine persulfide intermediate" evidence="3">
    <location>
        <position position="105"/>
    </location>
</feature>
<comment type="similarity">
    <text evidence="3">Belongs to the FdhD family.</text>
</comment>
<dbReference type="PIRSF" id="PIRSF015626">
    <property type="entry name" value="FdhD"/>
    <property type="match status" value="1"/>
</dbReference>
<dbReference type="SUPFAM" id="SSF53927">
    <property type="entry name" value="Cytidine deaminase-like"/>
    <property type="match status" value="1"/>
</dbReference>